<keyword evidence="1" id="KW-1185">Reference proteome</keyword>
<reference evidence="2" key="1">
    <citation type="submission" date="2016-11" db="UniProtKB">
        <authorList>
            <consortium name="WormBaseParasite"/>
        </authorList>
    </citation>
    <scope>IDENTIFICATION</scope>
</reference>
<proteinExistence type="predicted"/>
<dbReference type="Proteomes" id="UP000095283">
    <property type="component" value="Unplaced"/>
</dbReference>
<evidence type="ECO:0000313" key="2">
    <source>
        <dbReference type="WBParaSite" id="Hba_09600"/>
    </source>
</evidence>
<evidence type="ECO:0000313" key="1">
    <source>
        <dbReference type="Proteomes" id="UP000095283"/>
    </source>
</evidence>
<accession>A0A1I7WWM4</accession>
<name>A0A1I7WWM4_HETBA</name>
<dbReference type="AlphaFoldDB" id="A0A1I7WWM4"/>
<sequence>MSLTCVSQASLCPFSGTALRLPSSSLEDCWLLSRKRPDVFFEENEKSNEFWNLYFPLKLFRGFPPSNAESHISMLVATDLDVNKQRKGQNIECTSFQ</sequence>
<dbReference type="WBParaSite" id="Hba_09600">
    <property type="protein sequence ID" value="Hba_09600"/>
    <property type="gene ID" value="Hba_09600"/>
</dbReference>
<protein>
    <submittedName>
        <fullName evidence="2">Calpain catalytic domain-containing protein</fullName>
    </submittedName>
</protein>
<organism evidence="1 2">
    <name type="scientific">Heterorhabditis bacteriophora</name>
    <name type="common">Entomopathogenic nematode worm</name>
    <dbReference type="NCBI Taxonomy" id="37862"/>
    <lineage>
        <taxon>Eukaryota</taxon>
        <taxon>Metazoa</taxon>
        <taxon>Ecdysozoa</taxon>
        <taxon>Nematoda</taxon>
        <taxon>Chromadorea</taxon>
        <taxon>Rhabditida</taxon>
        <taxon>Rhabditina</taxon>
        <taxon>Rhabditomorpha</taxon>
        <taxon>Strongyloidea</taxon>
        <taxon>Heterorhabditidae</taxon>
        <taxon>Heterorhabditis</taxon>
    </lineage>
</organism>